<evidence type="ECO:0000313" key="2">
    <source>
        <dbReference type="Proteomes" id="UP000182360"/>
    </source>
</evidence>
<reference evidence="1 2" key="1">
    <citation type="submission" date="2016-10" db="EMBL/GenBank/DDBJ databases">
        <authorList>
            <person name="de Groot N.N."/>
        </authorList>
    </citation>
    <scope>NUCLEOTIDE SEQUENCE [LARGE SCALE GENOMIC DNA]</scope>
    <source>
        <strain evidence="1 2">B25</strain>
    </source>
</reference>
<evidence type="ECO:0000313" key="1">
    <source>
        <dbReference type="EMBL" id="SEP78783.1"/>
    </source>
</evidence>
<dbReference type="AlphaFoldDB" id="A0A1H9AQY2"/>
<keyword evidence="2" id="KW-1185">Reference proteome</keyword>
<name>A0A1H9AQY2_9SPIR</name>
<dbReference type="Proteomes" id="UP000182360">
    <property type="component" value="Unassembled WGS sequence"/>
</dbReference>
<protein>
    <submittedName>
        <fullName evidence="1">Uncharacterized protein</fullName>
    </submittedName>
</protein>
<gene>
    <name evidence="1" type="ORF">SAMN04487977_101422</name>
</gene>
<proteinExistence type="predicted"/>
<sequence length="125" mass="14177">MNLFETKAKREVWLDRFAASNLSIDNFCELNHIKKETITKAIDEKMSSYRDQNPPKQPAVKISDFVEVEAATEPVIEKFQIIDDEPCYEKPAEMIIVKLGKAVIELPSTIGKGQLQTILKAVIEL</sequence>
<accession>A0A1H9AQY2</accession>
<dbReference type="EMBL" id="FOFU01000001">
    <property type="protein sequence ID" value="SEP78783.1"/>
    <property type="molecule type" value="Genomic_DNA"/>
</dbReference>
<dbReference type="RefSeq" id="WP_074640426.1">
    <property type="nucleotide sequence ID" value="NZ_FOFU01000001.1"/>
</dbReference>
<organism evidence="1 2">
    <name type="scientific">Treponema bryantii</name>
    <dbReference type="NCBI Taxonomy" id="163"/>
    <lineage>
        <taxon>Bacteria</taxon>
        <taxon>Pseudomonadati</taxon>
        <taxon>Spirochaetota</taxon>
        <taxon>Spirochaetia</taxon>
        <taxon>Spirochaetales</taxon>
        <taxon>Treponemataceae</taxon>
        <taxon>Treponema</taxon>
    </lineage>
</organism>